<feature type="compositionally biased region" description="Low complexity" evidence="2">
    <location>
        <begin position="55"/>
        <end position="93"/>
    </location>
</feature>
<dbReference type="PANTHER" id="PTHR48104:SF30">
    <property type="entry name" value="METACASPASE-1"/>
    <property type="match status" value="1"/>
</dbReference>
<sequence>MSFPGNYRPQQQQQPAPAGPYQQPQQPYGQPQQQNYYPSAPQPYGGAPAPPGSMPMPGANGGYQQQPYPQQQQQYGGYQQPQQPYQSASPYGQPQGGMYGQPPQQPGAYGPQSTPAPYTPNTTPYPAPLQHQTHMMPPTANVPSIPTNVAWVNGFPRIQGGTKKALLIGINYVGQRGELRGCHADVNNVKKFLMECYGFQETPQTMVTLTDEPHLRNHQYLSPTRKNILAAMNWLVQGAKPGDSLFVHFSGHGMFAIFLTILPLDFERAGQITDDELHAVLTKNLPEGVRLTCIFDSCHSGTALDLPIVYMPDGSVKQRKTKADRVKKDALNIGKDLFLKKNKAGALMGAFNLAKNLATGQDDKKAAQVEQDKMSKAQVIMFSGCKDSQTSADAHIQGSATGAMSWALLKSLRANPGQSYTQVLQSTRDLLRAQYSQIPQLSSGHPLDMNAMLLL</sequence>
<accession>A0A1Y2HXK1</accession>
<dbReference type="InterPro" id="IPR011600">
    <property type="entry name" value="Pept_C14_caspase"/>
</dbReference>
<proteinExistence type="inferred from homology"/>
<name>A0A1Y2HXK1_9FUNG</name>
<evidence type="ECO:0000313" key="5">
    <source>
        <dbReference type="Proteomes" id="UP000193411"/>
    </source>
</evidence>
<keyword evidence="5" id="KW-1185">Reference proteome</keyword>
<evidence type="ECO:0000313" key="4">
    <source>
        <dbReference type="EMBL" id="ORZ39357.1"/>
    </source>
</evidence>
<dbReference type="EMBL" id="MCFL01000005">
    <property type="protein sequence ID" value="ORZ39357.1"/>
    <property type="molecule type" value="Genomic_DNA"/>
</dbReference>
<dbReference type="AlphaFoldDB" id="A0A1Y2HXK1"/>
<dbReference type="GO" id="GO:0004197">
    <property type="term" value="F:cysteine-type endopeptidase activity"/>
    <property type="evidence" value="ECO:0007669"/>
    <property type="project" value="InterPro"/>
</dbReference>
<gene>
    <name evidence="4" type="ORF">BCR44DRAFT_1492596</name>
</gene>
<dbReference type="OrthoDB" id="3223806at2759"/>
<organism evidence="4 5">
    <name type="scientific">Catenaria anguillulae PL171</name>
    <dbReference type="NCBI Taxonomy" id="765915"/>
    <lineage>
        <taxon>Eukaryota</taxon>
        <taxon>Fungi</taxon>
        <taxon>Fungi incertae sedis</taxon>
        <taxon>Blastocladiomycota</taxon>
        <taxon>Blastocladiomycetes</taxon>
        <taxon>Blastocladiales</taxon>
        <taxon>Catenariaceae</taxon>
        <taxon>Catenaria</taxon>
    </lineage>
</organism>
<dbReference type="Proteomes" id="UP000193411">
    <property type="component" value="Unassembled WGS sequence"/>
</dbReference>
<feature type="compositionally biased region" description="Low complexity" evidence="2">
    <location>
        <begin position="100"/>
        <end position="124"/>
    </location>
</feature>
<dbReference type="Pfam" id="PF00656">
    <property type="entry name" value="Peptidase_C14"/>
    <property type="match status" value="1"/>
</dbReference>
<protein>
    <submittedName>
        <fullName evidence="4">Caspase domain-domain-containing protein</fullName>
    </submittedName>
</protein>
<comment type="similarity">
    <text evidence="1">Belongs to the peptidase C14B family.</text>
</comment>
<evidence type="ECO:0000259" key="3">
    <source>
        <dbReference type="Pfam" id="PF00656"/>
    </source>
</evidence>
<dbReference type="STRING" id="765915.A0A1Y2HXK1"/>
<feature type="domain" description="Peptidase C14 caspase" evidence="3">
    <location>
        <begin position="163"/>
        <end position="444"/>
    </location>
</feature>
<feature type="region of interest" description="Disordered" evidence="2">
    <location>
        <begin position="1"/>
        <end position="141"/>
    </location>
</feature>
<dbReference type="Gene3D" id="3.40.50.1460">
    <property type="match status" value="1"/>
</dbReference>
<feature type="compositionally biased region" description="Low complexity" evidence="2">
    <location>
        <begin position="9"/>
        <end position="47"/>
    </location>
</feature>
<evidence type="ECO:0000256" key="2">
    <source>
        <dbReference type="SAM" id="MobiDB-lite"/>
    </source>
</evidence>
<evidence type="ECO:0000256" key="1">
    <source>
        <dbReference type="ARBA" id="ARBA00009005"/>
    </source>
</evidence>
<dbReference type="InterPro" id="IPR050452">
    <property type="entry name" value="Metacaspase"/>
</dbReference>
<comment type="caution">
    <text evidence="4">The sequence shown here is derived from an EMBL/GenBank/DDBJ whole genome shotgun (WGS) entry which is preliminary data.</text>
</comment>
<dbReference type="PANTHER" id="PTHR48104">
    <property type="entry name" value="METACASPASE-4"/>
    <property type="match status" value="1"/>
</dbReference>
<dbReference type="GO" id="GO:0005737">
    <property type="term" value="C:cytoplasm"/>
    <property type="evidence" value="ECO:0007669"/>
    <property type="project" value="TreeGrafter"/>
</dbReference>
<dbReference type="GO" id="GO:0006508">
    <property type="term" value="P:proteolysis"/>
    <property type="evidence" value="ECO:0007669"/>
    <property type="project" value="InterPro"/>
</dbReference>
<reference evidence="4 5" key="1">
    <citation type="submission" date="2016-07" db="EMBL/GenBank/DDBJ databases">
        <title>Pervasive Adenine N6-methylation of Active Genes in Fungi.</title>
        <authorList>
            <consortium name="DOE Joint Genome Institute"/>
            <person name="Mondo S.J."/>
            <person name="Dannebaum R.O."/>
            <person name="Kuo R.C."/>
            <person name="Labutti K."/>
            <person name="Haridas S."/>
            <person name="Kuo A."/>
            <person name="Salamov A."/>
            <person name="Ahrendt S.R."/>
            <person name="Lipzen A."/>
            <person name="Sullivan W."/>
            <person name="Andreopoulos W.B."/>
            <person name="Clum A."/>
            <person name="Lindquist E."/>
            <person name="Daum C."/>
            <person name="Ramamoorthy G.K."/>
            <person name="Gryganskyi A."/>
            <person name="Culley D."/>
            <person name="Magnuson J.K."/>
            <person name="James T.Y."/>
            <person name="O'Malley M.A."/>
            <person name="Stajich J.E."/>
            <person name="Spatafora J.W."/>
            <person name="Visel A."/>
            <person name="Grigoriev I.V."/>
        </authorList>
    </citation>
    <scope>NUCLEOTIDE SEQUENCE [LARGE SCALE GENOMIC DNA]</scope>
    <source>
        <strain evidence="4 5">PL171</strain>
    </source>
</reference>